<protein>
    <recommendedName>
        <fullName evidence="3">Sugar kinase</fullName>
    </recommendedName>
</protein>
<dbReference type="HOGENOM" id="CLU_392725_0_0_6"/>
<dbReference type="InterPro" id="IPR027417">
    <property type="entry name" value="P-loop_NTPase"/>
</dbReference>
<name>A4VQ23_STUS1</name>
<dbReference type="KEGG" id="psa:PST_3446"/>
<evidence type="ECO:0000313" key="2">
    <source>
        <dbReference type="Proteomes" id="UP000000233"/>
    </source>
</evidence>
<dbReference type="AlphaFoldDB" id="A4VQ23"/>
<dbReference type="EMBL" id="CP000304">
    <property type="protein sequence ID" value="ABP81074.1"/>
    <property type="molecule type" value="Genomic_DNA"/>
</dbReference>
<sequence>MYADVIDPVIKVLRETLRLARDFERPQKQVTTLQAVLRKLMVIRELHTTWFVSVAGTQGAGKTKLLCELYGLDGWLVDNSGRGEKRPLFIVESDCSEPYAIGITAEGGEEKIDRETLKAELDSFSHGMRYQLLRLYVPRQHFNLGFGFLLLPGYERKNSSNERWQEEMRDTLRHSMGSILVTDATRMADHATVGILDDLLNNCFANRSPIIAITWTEGKTDEERQVLRRTAAEVCRVDEPEMDRVVCTGVGALWREQWLPVFLASLKRYTNATSEVNRQRLSDLAAVVDDELEEAALMLEDLVGEAAIRVSGQELLLDGLMKKFRESAEKYRRGLERQLRERSQAYANLVTETARQQYIAEEEGLGNKMSNFFSGLMLNSSEVEQRFVSRVIRNWASQGARSPLEVTYLALSDMADRNLSLGYKSNRVPPATDLVQISSQGMPSLLGYENSAAAVKLFKEDVDNEQLQKSLRLLLQKTPSDIESLDQVRARSREVSTALELLPTLTMEFMRVAQAAILTVGANSLPELRQQPIEPEKVMEQIGKGLSEMVQSTKEIMSTILAISAVDIGLDGSLDVATVLTGGQVAGLGAQLSVAAAGIIALAYVGFKVSQAVHQYDTEKKNFIAFCVDHLASQQVEKTLQTYDDVIEQLQDRLTQNLSRAYGIDKELFSERDAMSRALYSLKIARRDLSVEIDRAQCHYLV</sequence>
<evidence type="ECO:0000313" key="1">
    <source>
        <dbReference type="EMBL" id="ABP81074.1"/>
    </source>
</evidence>
<proteinExistence type="predicted"/>
<organism evidence="1 2">
    <name type="scientific">Stutzerimonas stutzeri (strain A1501)</name>
    <name type="common">Pseudomonas stutzeri</name>
    <dbReference type="NCBI Taxonomy" id="379731"/>
    <lineage>
        <taxon>Bacteria</taxon>
        <taxon>Pseudomonadati</taxon>
        <taxon>Pseudomonadota</taxon>
        <taxon>Gammaproteobacteria</taxon>
        <taxon>Pseudomonadales</taxon>
        <taxon>Pseudomonadaceae</taxon>
        <taxon>Stutzerimonas</taxon>
    </lineage>
</organism>
<evidence type="ECO:0008006" key="3">
    <source>
        <dbReference type="Google" id="ProtNLM"/>
    </source>
</evidence>
<accession>A4VQ23</accession>
<keyword evidence="2" id="KW-1185">Reference proteome</keyword>
<dbReference type="RefSeq" id="WP_011914474.1">
    <property type="nucleotide sequence ID" value="NC_009434.1"/>
</dbReference>
<dbReference type="SUPFAM" id="SSF52540">
    <property type="entry name" value="P-loop containing nucleoside triphosphate hydrolases"/>
    <property type="match status" value="1"/>
</dbReference>
<dbReference type="Proteomes" id="UP000000233">
    <property type="component" value="Chromosome"/>
</dbReference>
<reference evidence="1 2" key="1">
    <citation type="journal article" date="2008" name="Proc. Natl. Acad. Sci. U.S.A.">
        <title>Nitrogen fixation island and rhizosphere competence traits in the genome of root-associated Pseudomonas stutzeri A1501.</title>
        <authorList>
            <person name="Yan Y."/>
            <person name="Yang J."/>
            <person name="Dou Y."/>
            <person name="Chen M."/>
            <person name="Ping S."/>
            <person name="Peng J."/>
            <person name="Lu W."/>
            <person name="Zhang W."/>
            <person name="Yao Z."/>
            <person name="Li H."/>
            <person name="Liu W."/>
            <person name="He S."/>
            <person name="Geng L."/>
            <person name="Zhang X."/>
            <person name="Yang F."/>
            <person name="Yu H."/>
            <person name="Zhan Y."/>
            <person name="Li D."/>
            <person name="Lin Z."/>
            <person name="Wang Y."/>
            <person name="Elmerich C."/>
            <person name="Lin M."/>
            <person name="Jin Q."/>
        </authorList>
    </citation>
    <scope>NUCLEOTIDE SEQUENCE [LARGE SCALE GENOMIC DNA]</scope>
    <source>
        <strain evidence="1 2">A1501</strain>
    </source>
</reference>
<gene>
    <name evidence="1" type="ordered locus">PST_3446</name>
</gene>
<dbReference type="eggNOG" id="COG0699">
    <property type="taxonomic scope" value="Bacteria"/>
</dbReference>